<feature type="transmembrane region" description="Helical" evidence="6">
    <location>
        <begin position="202"/>
        <end position="221"/>
    </location>
</feature>
<keyword evidence="4 6" id="KW-0472">Membrane</keyword>
<feature type="compositionally biased region" description="Polar residues" evidence="5">
    <location>
        <begin position="11"/>
        <end position="25"/>
    </location>
</feature>
<feature type="compositionally biased region" description="Basic and acidic residues" evidence="5">
    <location>
        <begin position="626"/>
        <end position="639"/>
    </location>
</feature>
<evidence type="ECO:0000256" key="4">
    <source>
        <dbReference type="ARBA" id="ARBA00023136"/>
    </source>
</evidence>
<keyword evidence="3 6" id="KW-1133">Transmembrane helix</keyword>
<gene>
    <name evidence="8" type="ORF">NKR23_g4879</name>
</gene>
<evidence type="ECO:0000313" key="8">
    <source>
        <dbReference type="EMBL" id="KAJ9148671.1"/>
    </source>
</evidence>
<dbReference type="SUPFAM" id="SSF103473">
    <property type="entry name" value="MFS general substrate transporter"/>
    <property type="match status" value="1"/>
</dbReference>
<dbReference type="PANTHER" id="PTHR23502">
    <property type="entry name" value="MAJOR FACILITATOR SUPERFAMILY"/>
    <property type="match status" value="1"/>
</dbReference>
<feature type="region of interest" description="Disordered" evidence="5">
    <location>
        <begin position="626"/>
        <end position="658"/>
    </location>
</feature>
<evidence type="ECO:0000256" key="2">
    <source>
        <dbReference type="ARBA" id="ARBA00022692"/>
    </source>
</evidence>
<feature type="compositionally biased region" description="Polar residues" evidence="5">
    <location>
        <begin position="51"/>
        <end position="62"/>
    </location>
</feature>
<name>A0AA38RI13_9PEZI</name>
<sequence>MTDAHDPEKVTAQSHDTDATVNDSSAPAGAETESPIMEDLQETKSRASHFSHFSRNSRPNSSHSDDSDPFEALERALTPDQETEAERAAREPVSRTRTGTSVGSAASRPPEFEVSYEPDDPEDPKNWPVAYRAWVIFCVSFSTWVVVLYSTSYTASIPGLMAEYHVTSEPVVTLGVTTYLFGLAIGSLVVAPMSELYGRRPVYILCMTIFVVMIIPCGLATSLAEILVVRFFGALFGAAMISNSPGTIVDISSEEHRALYMSLWSIAPLNGPVTGPLIGGFVYQYLSWRWDNWVVMIVSGVAVILMTTVKETYTPAILKRKAARMRKEMDDDRYWCRFEQRVSTLNMLKINLSRPFILSFTEPILWFFNIWISLIYGILYLCFVAYPIVFTEHRGWGPGITGLSFVGIGIGTMIAILSEPLLRRFINAHPKDPETGRAPPEATASVMSIGAILTPIGQLVFSWTCLPTTIHWAIPIAFGIPFGAGNTLSFIYGSNYLAGAYGYYAASALAGNAVMRSFFGGTLPLAGPSMYRTLTPQWAGTLLGLLEVCLIPIPFVFYRYGKQIRSRSRVIRQMREEQARNESKRARYEARMRRREEREAAEAAAAVAAEGNGLFEKEAGGGEVTEKAVLDRDVEKGVEEAGDSSARETVVAKDETAV</sequence>
<dbReference type="Pfam" id="PF07690">
    <property type="entry name" value="MFS_1"/>
    <property type="match status" value="1"/>
</dbReference>
<feature type="transmembrane region" description="Helical" evidence="6">
    <location>
        <begin position="133"/>
        <end position="151"/>
    </location>
</feature>
<organism evidence="8 9">
    <name type="scientific">Pleurostoma richardsiae</name>
    <dbReference type="NCBI Taxonomy" id="41990"/>
    <lineage>
        <taxon>Eukaryota</taxon>
        <taxon>Fungi</taxon>
        <taxon>Dikarya</taxon>
        <taxon>Ascomycota</taxon>
        <taxon>Pezizomycotina</taxon>
        <taxon>Sordariomycetes</taxon>
        <taxon>Sordariomycetidae</taxon>
        <taxon>Calosphaeriales</taxon>
        <taxon>Pleurostomataceae</taxon>
        <taxon>Pleurostoma</taxon>
    </lineage>
</organism>
<dbReference type="GO" id="GO:0005886">
    <property type="term" value="C:plasma membrane"/>
    <property type="evidence" value="ECO:0007669"/>
    <property type="project" value="TreeGrafter"/>
</dbReference>
<keyword evidence="2 6" id="KW-0812">Transmembrane</keyword>
<dbReference type="CDD" id="cd17323">
    <property type="entry name" value="MFS_Tpo1_MDR_like"/>
    <property type="match status" value="1"/>
</dbReference>
<dbReference type="PROSITE" id="PS50850">
    <property type="entry name" value="MFS"/>
    <property type="match status" value="1"/>
</dbReference>
<feature type="domain" description="Major facilitator superfamily (MFS) profile" evidence="7">
    <location>
        <begin position="135"/>
        <end position="564"/>
    </location>
</feature>
<dbReference type="Proteomes" id="UP001174694">
    <property type="component" value="Unassembled WGS sequence"/>
</dbReference>
<evidence type="ECO:0000256" key="3">
    <source>
        <dbReference type="ARBA" id="ARBA00022989"/>
    </source>
</evidence>
<feature type="transmembrane region" description="Helical" evidence="6">
    <location>
        <begin position="263"/>
        <end position="286"/>
    </location>
</feature>
<dbReference type="AlphaFoldDB" id="A0AA38RI13"/>
<comment type="caution">
    <text evidence="8">The sequence shown here is derived from an EMBL/GenBank/DDBJ whole genome shotgun (WGS) entry which is preliminary data.</text>
</comment>
<dbReference type="InterPro" id="IPR036259">
    <property type="entry name" value="MFS_trans_sf"/>
</dbReference>
<dbReference type="PANTHER" id="PTHR23502:SF12">
    <property type="entry name" value="MULTIDRUG TRANSPORTER, PUTATIVE (AFU_ORTHOLOGUE AFUA_1G06440)-RELATED"/>
    <property type="match status" value="1"/>
</dbReference>
<proteinExistence type="predicted"/>
<dbReference type="InterPro" id="IPR011701">
    <property type="entry name" value="MFS"/>
</dbReference>
<dbReference type="GO" id="GO:0022857">
    <property type="term" value="F:transmembrane transporter activity"/>
    <property type="evidence" value="ECO:0007669"/>
    <property type="project" value="InterPro"/>
</dbReference>
<evidence type="ECO:0000313" key="9">
    <source>
        <dbReference type="Proteomes" id="UP001174694"/>
    </source>
</evidence>
<evidence type="ECO:0000256" key="6">
    <source>
        <dbReference type="SAM" id="Phobius"/>
    </source>
</evidence>
<feature type="transmembrane region" description="Helical" evidence="6">
    <location>
        <begin position="539"/>
        <end position="560"/>
    </location>
</feature>
<feature type="transmembrane region" description="Helical" evidence="6">
    <location>
        <begin position="227"/>
        <end position="251"/>
    </location>
</feature>
<reference evidence="8" key="1">
    <citation type="submission" date="2022-07" db="EMBL/GenBank/DDBJ databases">
        <title>Fungi with potential for degradation of polypropylene.</title>
        <authorList>
            <person name="Gostincar C."/>
        </authorList>
    </citation>
    <scope>NUCLEOTIDE SEQUENCE</scope>
    <source>
        <strain evidence="8">EXF-13308</strain>
    </source>
</reference>
<evidence type="ECO:0000259" key="7">
    <source>
        <dbReference type="PROSITE" id="PS50850"/>
    </source>
</evidence>
<feature type="transmembrane region" description="Helical" evidence="6">
    <location>
        <begin position="292"/>
        <end position="309"/>
    </location>
</feature>
<feature type="transmembrane region" description="Helical" evidence="6">
    <location>
        <begin position="171"/>
        <end position="190"/>
    </location>
</feature>
<feature type="transmembrane region" description="Helical" evidence="6">
    <location>
        <begin position="470"/>
        <end position="493"/>
    </location>
</feature>
<comment type="subcellular location">
    <subcellularLocation>
        <location evidence="1">Membrane</location>
        <topology evidence="1">Multi-pass membrane protein</topology>
    </subcellularLocation>
</comment>
<feature type="compositionally biased region" description="Basic and acidic residues" evidence="5">
    <location>
        <begin position="84"/>
        <end position="94"/>
    </location>
</feature>
<evidence type="ECO:0000256" key="5">
    <source>
        <dbReference type="SAM" id="MobiDB-lite"/>
    </source>
</evidence>
<feature type="transmembrane region" description="Helical" evidence="6">
    <location>
        <begin position="364"/>
        <end position="388"/>
    </location>
</feature>
<accession>A0AA38RI13</accession>
<dbReference type="InterPro" id="IPR020846">
    <property type="entry name" value="MFS_dom"/>
</dbReference>
<feature type="region of interest" description="Disordered" evidence="5">
    <location>
        <begin position="1"/>
        <end position="122"/>
    </location>
</feature>
<evidence type="ECO:0000256" key="1">
    <source>
        <dbReference type="ARBA" id="ARBA00004141"/>
    </source>
</evidence>
<protein>
    <submittedName>
        <fullName evidence="8">Major facilitator superfamily transporter</fullName>
    </submittedName>
</protein>
<feature type="transmembrane region" description="Helical" evidence="6">
    <location>
        <begin position="442"/>
        <end position="464"/>
    </location>
</feature>
<feature type="transmembrane region" description="Helical" evidence="6">
    <location>
        <begin position="500"/>
        <end position="519"/>
    </location>
</feature>
<keyword evidence="9" id="KW-1185">Reference proteome</keyword>
<dbReference type="Gene3D" id="1.20.1250.20">
    <property type="entry name" value="MFS general substrate transporter like domains"/>
    <property type="match status" value="1"/>
</dbReference>
<dbReference type="FunFam" id="1.20.1250.20:FF:000011">
    <property type="entry name" value="MFS multidrug transporter, putative"/>
    <property type="match status" value="1"/>
</dbReference>
<feature type="compositionally biased region" description="Polar residues" evidence="5">
    <location>
        <begin position="95"/>
        <end position="104"/>
    </location>
</feature>
<dbReference type="EMBL" id="JANBVO010000012">
    <property type="protein sequence ID" value="KAJ9148671.1"/>
    <property type="molecule type" value="Genomic_DNA"/>
</dbReference>
<feature type="transmembrane region" description="Helical" evidence="6">
    <location>
        <begin position="400"/>
        <end position="422"/>
    </location>
</feature>